<protein>
    <submittedName>
        <fullName evidence="1">Uncharacterized protein</fullName>
    </submittedName>
</protein>
<name>A0A0E9QLP8_ANGAN</name>
<reference evidence="1" key="1">
    <citation type="submission" date="2014-11" db="EMBL/GenBank/DDBJ databases">
        <authorList>
            <person name="Amaro Gonzalez C."/>
        </authorList>
    </citation>
    <scope>NUCLEOTIDE SEQUENCE</scope>
</reference>
<organism evidence="1">
    <name type="scientific">Anguilla anguilla</name>
    <name type="common">European freshwater eel</name>
    <name type="synonym">Muraena anguilla</name>
    <dbReference type="NCBI Taxonomy" id="7936"/>
    <lineage>
        <taxon>Eukaryota</taxon>
        <taxon>Metazoa</taxon>
        <taxon>Chordata</taxon>
        <taxon>Craniata</taxon>
        <taxon>Vertebrata</taxon>
        <taxon>Euteleostomi</taxon>
        <taxon>Actinopterygii</taxon>
        <taxon>Neopterygii</taxon>
        <taxon>Teleostei</taxon>
        <taxon>Anguilliformes</taxon>
        <taxon>Anguillidae</taxon>
        <taxon>Anguilla</taxon>
    </lineage>
</organism>
<sequence>MVQISVKPMCPPLLLLLLRSTQMMKWVLWCRQTLQTAGLAAGAVTVML</sequence>
<proteinExistence type="predicted"/>
<evidence type="ECO:0000313" key="1">
    <source>
        <dbReference type="EMBL" id="JAH17412.1"/>
    </source>
</evidence>
<accession>A0A0E9QLP8</accession>
<dbReference type="EMBL" id="GBXM01091165">
    <property type="protein sequence ID" value="JAH17412.1"/>
    <property type="molecule type" value="Transcribed_RNA"/>
</dbReference>
<dbReference type="AlphaFoldDB" id="A0A0E9QLP8"/>
<reference evidence="1" key="2">
    <citation type="journal article" date="2015" name="Fish Shellfish Immunol.">
        <title>Early steps in the European eel (Anguilla anguilla)-Vibrio vulnificus interaction in the gills: Role of the RtxA13 toxin.</title>
        <authorList>
            <person name="Callol A."/>
            <person name="Pajuelo D."/>
            <person name="Ebbesson L."/>
            <person name="Teles M."/>
            <person name="MacKenzie S."/>
            <person name="Amaro C."/>
        </authorList>
    </citation>
    <scope>NUCLEOTIDE SEQUENCE</scope>
</reference>